<dbReference type="HAMAP" id="MF_01151">
    <property type="entry name" value="GrpE"/>
    <property type="match status" value="1"/>
</dbReference>
<dbReference type="InterPro" id="IPR013805">
    <property type="entry name" value="GrpE_CC"/>
</dbReference>
<dbReference type="SUPFAM" id="SSF51064">
    <property type="entry name" value="Head domain of nucleotide exchange factor GrpE"/>
    <property type="match status" value="1"/>
</dbReference>
<evidence type="ECO:0000256" key="4">
    <source>
        <dbReference type="RuleBase" id="RU004478"/>
    </source>
</evidence>
<evidence type="ECO:0000256" key="3">
    <source>
        <dbReference type="RuleBase" id="RU000640"/>
    </source>
</evidence>
<keyword evidence="2 3" id="KW-0143">Chaperone</keyword>
<dbReference type="PANTHER" id="PTHR21237:SF23">
    <property type="entry name" value="GRPE PROTEIN HOMOLOG, MITOCHONDRIAL"/>
    <property type="match status" value="1"/>
</dbReference>
<comment type="caution">
    <text evidence="6">The sequence shown here is derived from an EMBL/GenBank/DDBJ whole genome shotgun (WGS) entry which is preliminary data.</text>
</comment>
<keyword evidence="3" id="KW-0496">Mitochondrion</keyword>
<dbReference type="Gene3D" id="3.90.20.20">
    <property type="match status" value="1"/>
</dbReference>
<comment type="function">
    <text evidence="3">Essential component of the PAM complex, a complex required for the translocation of transit peptide-containing proteins from the inner membrane into the mitochondrial matrix in an ATP-dependent manner.</text>
</comment>
<dbReference type="PANTHER" id="PTHR21237">
    <property type="entry name" value="GRPE PROTEIN"/>
    <property type="match status" value="1"/>
</dbReference>
<protein>
    <recommendedName>
        <fullName evidence="3">GrpE protein homolog</fullName>
    </recommendedName>
</protein>
<reference evidence="6 7" key="1">
    <citation type="submission" date="2023-04" db="EMBL/GenBank/DDBJ databases">
        <title>Genome of Basidiobolus ranarum AG-B5.</title>
        <authorList>
            <person name="Stajich J.E."/>
            <person name="Carter-House D."/>
            <person name="Gryganskyi A."/>
        </authorList>
    </citation>
    <scope>NUCLEOTIDE SEQUENCE [LARGE SCALE GENOMIC DNA]</scope>
    <source>
        <strain evidence="6 7">AG-B5</strain>
    </source>
</reference>
<dbReference type="EMBL" id="JASJQH010006949">
    <property type="protein sequence ID" value="KAK9722476.1"/>
    <property type="molecule type" value="Genomic_DNA"/>
</dbReference>
<dbReference type="PROSITE" id="PS01071">
    <property type="entry name" value="GRPE"/>
    <property type="match status" value="1"/>
</dbReference>
<evidence type="ECO:0000313" key="6">
    <source>
        <dbReference type="EMBL" id="KAK9722476.1"/>
    </source>
</evidence>
<organism evidence="6 7">
    <name type="scientific">Basidiobolus ranarum</name>
    <dbReference type="NCBI Taxonomy" id="34480"/>
    <lineage>
        <taxon>Eukaryota</taxon>
        <taxon>Fungi</taxon>
        <taxon>Fungi incertae sedis</taxon>
        <taxon>Zoopagomycota</taxon>
        <taxon>Entomophthoromycotina</taxon>
        <taxon>Basidiobolomycetes</taxon>
        <taxon>Basidiobolales</taxon>
        <taxon>Basidiobolaceae</taxon>
        <taxon>Basidiobolus</taxon>
    </lineage>
</organism>
<dbReference type="Proteomes" id="UP001479436">
    <property type="component" value="Unassembled WGS sequence"/>
</dbReference>
<dbReference type="Gene3D" id="2.30.22.10">
    <property type="entry name" value="Head domain of nucleotide exchange factor GrpE"/>
    <property type="match status" value="1"/>
</dbReference>
<evidence type="ECO:0000313" key="7">
    <source>
        <dbReference type="Proteomes" id="UP001479436"/>
    </source>
</evidence>
<proteinExistence type="inferred from homology"/>
<gene>
    <name evidence="6" type="primary">mge1_1</name>
    <name evidence="6" type="ORF">K7432_002665</name>
</gene>
<comment type="subcellular location">
    <subcellularLocation>
        <location evidence="3">Mitochondrion matrix</location>
    </subcellularLocation>
</comment>
<evidence type="ECO:0000256" key="1">
    <source>
        <dbReference type="ARBA" id="ARBA00009054"/>
    </source>
</evidence>
<keyword evidence="7" id="KW-1185">Reference proteome</keyword>
<dbReference type="InterPro" id="IPR009012">
    <property type="entry name" value="GrpE_head"/>
</dbReference>
<dbReference type="CDD" id="cd00446">
    <property type="entry name" value="GrpE"/>
    <property type="match status" value="1"/>
</dbReference>
<feature type="region of interest" description="Disordered" evidence="5">
    <location>
        <begin position="42"/>
        <end position="65"/>
    </location>
</feature>
<name>A0ABR2W7I5_9FUNG</name>
<dbReference type="Pfam" id="PF01025">
    <property type="entry name" value="GrpE"/>
    <property type="match status" value="1"/>
</dbReference>
<accession>A0ABR2W7I5</accession>
<sequence>MSTLRVASVVKSNFGILSAVRTSTKTSSIFTLRNGARFYTDKKEEEKTETSGAEEVKSAEVTEEDKDKKLAEIKDAYLRCLAEMENVRNRTRKEIEQASQYAITKFAKDLLNTVDILNMALKAVPETAREGNTHLQNLYTGVTMTETELVKALNRHGVVQDNPAGQKFDPNVHQALYQVPMPDKEPGTIISVEKIGYLLRGRVLRAAQVGVVQDRD</sequence>
<comment type="similarity">
    <text evidence="1 4">Belongs to the GrpE family.</text>
</comment>
<dbReference type="InterPro" id="IPR000740">
    <property type="entry name" value="GrpE"/>
</dbReference>
<dbReference type="SUPFAM" id="SSF58014">
    <property type="entry name" value="Coiled-coil domain of nucleotide exchange factor GrpE"/>
    <property type="match status" value="1"/>
</dbReference>
<dbReference type="PRINTS" id="PR00773">
    <property type="entry name" value="GRPEPROTEIN"/>
</dbReference>
<evidence type="ECO:0000256" key="5">
    <source>
        <dbReference type="SAM" id="MobiDB-lite"/>
    </source>
</evidence>
<evidence type="ECO:0000256" key="2">
    <source>
        <dbReference type="ARBA" id="ARBA00023186"/>
    </source>
</evidence>